<dbReference type="PANTHER" id="PTHR43245">
    <property type="entry name" value="BIFUNCTIONAL POLYMYXIN RESISTANCE PROTEIN ARNA"/>
    <property type="match status" value="1"/>
</dbReference>
<gene>
    <name evidence="2" type="ORF">ABIE08_000658</name>
</gene>
<proteinExistence type="predicted"/>
<feature type="domain" description="NAD-dependent epimerase/dehydratase" evidence="1">
    <location>
        <begin position="3"/>
        <end position="186"/>
    </location>
</feature>
<sequence>MRIAITGGNGNLARKLIAGLGAEPWCQALVALDRRFDPIEPPAHASLACIEADLRDGGDRRWRDALASVDAVIHLAAQNPYPEADWTDSALSFDMTALLATAAAGSGVRRFVFASSNHVMGGYKETDIAVTPGALTEALPPLPGTRWRHDGGSSDSTPYAVAKLMGERLCCTLAARDGMTAVALRIGWCQPGENHPSTISGSGTPHSRLDAMDETDRRDLAWFRGMWLSNRDLVGVFAAALRADPAGWPAPGIVVNAVSGNAGMAWSMARAATLLGFVPADDAMRVLGEADDLPRC</sequence>
<keyword evidence="3" id="KW-1185">Reference proteome</keyword>
<evidence type="ECO:0000313" key="3">
    <source>
        <dbReference type="Proteomes" id="UP001549321"/>
    </source>
</evidence>
<protein>
    <submittedName>
        <fullName evidence="2">Nucleoside-diphosphate-sugar epimerase</fullName>
    </submittedName>
</protein>
<dbReference type="Gene3D" id="3.40.50.720">
    <property type="entry name" value="NAD(P)-binding Rossmann-like Domain"/>
    <property type="match status" value="1"/>
</dbReference>
<dbReference type="InterPro" id="IPR036291">
    <property type="entry name" value="NAD(P)-bd_dom_sf"/>
</dbReference>
<dbReference type="InterPro" id="IPR050177">
    <property type="entry name" value="Lipid_A_modif_metabolic_enz"/>
</dbReference>
<comment type="caution">
    <text evidence="2">The sequence shown here is derived from an EMBL/GenBank/DDBJ whole genome shotgun (WGS) entry which is preliminary data.</text>
</comment>
<name>A0ABV2QUN7_9HYPH</name>
<dbReference type="Proteomes" id="UP001549321">
    <property type="component" value="Unassembled WGS sequence"/>
</dbReference>
<accession>A0ABV2QUN7</accession>
<dbReference type="EMBL" id="JBEPSM010000001">
    <property type="protein sequence ID" value="MET4632745.1"/>
    <property type="molecule type" value="Genomic_DNA"/>
</dbReference>
<dbReference type="RefSeq" id="WP_354548738.1">
    <property type="nucleotide sequence ID" value="NZ_JBEPSM010000001.1"/>
</dbReference>
<dbReference type="SUPFAM" id="SSF51735">
    <property type="entry name" value="NAD(P)-binding Rossmann-fold domains"/>
    <property type="match status" value="1"/>
</dbReference>
<reference evidence="2 3" key="1">
    <citation type="submission" date="2024-06" db="EMBL/GenBank/DDBJ databases">
        <title>Sorghum-associated microbial communities from plants grown in Nebraska, USA.</title>
        <authorList>
            <person name="Schachtman D."/>
        </authorList>
    </citation>
    <scope>NUCLEOTIDE SEQUENCE [LARGE SCALE GENOMIC DNA]</scope>
    <source>
        <strain evidence="2 3">3207</strain>
    </source>
</reference>
<evidence type="ECO:0000313" key="2">
    <source>
        <dbReference type="EMBL" id="MET4632745.1"/>
    </source>
</evidence>
<evidence type="ECO:0000259" key="1">
    <source>
        <dbReference type="Pfam" id="PF01370"/>
    </source>
</evidence>
<dbReference type="Pfam" id="PF01370">
    <property type="entry name" value="Epimerase"/>
    <property type="match status" value="1"/>
</dbReference>
<dbReference type="InterPro" id="IPR001509">
    <property type="entry name" value="Epimerase_deHydtase"/>
</dbReference>
<organism evidence="2 3">
    <name type="scientific">Kaistia defluvii</name>
    <dbReference type="NCBI Taxonomy" id="410841"/>
    <lineage>
        <taxon>Bacteria</taxon>
        <taxon>Pseudomonadati</taxon>
        <taxon>Pseudomonadota</taxon>
        <taxon>Alphaproteobacteria</taxon>
        <taxon>Hyphomicrobiales</taxon>
        <taxon>Kaistiaceae</taxon>
        <taxon>Kaistia</taxon>
    </lineage>
</organism>